<keyword evidence="1" id="KW-0813">Transport</keyword>
<organism evidence="3 4">
    <name type="scientific">Escherichia coli DORA_A_5_14_21</name>
    <dbReference type="NCBI Taxonomy" id="1403943"/>
    <lineage>
        <taxon>Bacteria</taxon>
        <taxon>Pseudomonadati</taxon>
        <taxon>Pseudomonadota</taxon>
        <taxon>Gammaproteobacteria</taxon>
        <taxon>Enterobacterales</taxon>
        <taxon>Enterobacteriaceae</taxon>
        <taxon>Escherichia</taxon>
    </lineage>
</organism>
<reference evidence="3 4" key="1">
    <citation type="submission" date="2013-12" db="EMBL/GenBank/DDBJ databases">
        <title>A Varibaculum cambriense genome reconstructed from a premature infant gut community with otherwise low bacterial novelty that shifts toward anaerobic metabolism during the third week of life.</title>
        <authorList>
            <person name="Brown C.T."/>
            <person name="Sharon I."/>
            <person name="Thomas B.C."/>
            <person name="Castelle C.J."/>
            <person name="Morowitz M.J."/>
            <person name="Banfield J.F."/>
        </authorList>
    </citation>
    <scope>NUCLEOTIDE SEQUENCE [LARGE SCALE GENOMIC DNA]</scope>
    <source>
        <strain evidence="4">DORA_A_5_14_21</strain>
    </source>
</reference>
<gene>
    <name evidence="3" type="ORF">Q609_ECAC02839G0001</name>
</gene>
<comment type="similarity">
    <text evidence="1">Belongs to the TonB-dependent receptor family.</text>
</comment>
<dbReference type="InterPro" id="IPR037066">
    <property type="entry name" value="Plug_dom_sf"/>
</dbReference>
<keyword evidence="1" id="KW-1134">Transmembrane beta strand</keyword>
<keyword evidence="3" id="KW-0675">Receptor</keyword>
<keyword evidence="1" id="KW-0998">Cell outer membrane</keyword>
<dbReference type="PROSITE" id="PS52016">
    <property type="entry name" value="TONB_DEPENDENT_REC_3"/>
    <property type="match status" value="1"/>
</dbReference>
<comment type="caution">
    <text evidence="3">The sequence shown here is derived from an EMBL/GenBank/DDBJ whole genome shotgun (WGS) entry which is preliminary data.</text>
</comment>
<dbReference type="Gene3D" id="2.170.130.10">
    <property type="entry name" value="TonB-dependent receptor, plug domain"/>
    <property type="match status" value="1"/>
</dbReference>
<dbReference type="SUPFAM" id="SSF56935">
    <property type="entry name" value="Porins"/>
    <property type="match status" value="1"/>
</dbReference>
<keyword evidence="1" id="KW-0812">Transmembrane</keyword>
<feature type="non-terminal residue" evidence="3">
    <location>
        <position position="254"/>
    </location>
</feature>
<evidence type="ECO:0000256" key="1">
    <source>
        <dbReference type="PROSITE-ProRule" id="PRU01360"/>
    </source>
</evidence>
<name>W1W6C3_ECOLX</name>
<dbReference type="AlphaFoldDB" id="W1W6C3"/>
<feature type="domain" description="TonB-dependent receptor plug" evidence="2">
    <location>
        <begin position="48"/>
        <end position="163"/>
    </location>
</feature>
<keyword evidence="1" id="KW-0472">Membrane</keyword>
<comment type="subcellular location">
    <subcellularLocation>
        <location evidence="1">Cell outer membrane</location>
        <topology evidence="1">Multi-pass membrane protein</topology>
    </subcellularLocation>
</comment>
<dbReference type="EMBL" id="AZLZ01002839">
    <property type="protein sequence ID" value="ETJ11879.1"/>
    <property type="molecule type" value="Genomic_DNA"/>
</dbReference>
<dbReference type="Proteomes" id="UP000018853">
    <property type="component" value="Unassembled WGS sequence"/>
</dbReference>
<accession>W1W6C3</accession>
<evidence type="ECO:0000313" key="4">
    <source>
        <dbReference type="Proteomes" id="UP000018853"/>
    </source>
</evidence>
<dbReference type="InterPro" id="IPR039426">
    <property type="entry name" value="TonB-dep_rcpt-like"/>
</dbReference>
<evidence type="ECO:0000259" key="2">
    <source>
        <dbReference type="Pfam" id="PF07715"/>
    </source>
</evidence>
<dbReference type="InterPro" id="IPR012910">
    <property type="entry name" value="Plug_dom"/>
</dbReference>
<dbReference type="Pfam" id="PF07715">
    <property type="entry name" value="Plug"/>
    <property type="match status" value="1"/>
</dbReference>
<evidence type="ECO:0000313" key="3">
    <source>
        <dbReference type="EMBL" id="ETJ11879.1"/>
    </source>
</evidence>
<sequence>MKRVLIPGVILCGADVAQAVDDKNMYMHVFEEMTVYAPVPVPVNGNTHYTSESIERLPTGNGNISDLLRTNPAVRMDSTQSTSLNQGDIRPEKISIHGASPYQNAYLIDGISATNNLNPANESDASSATNISGMSQGYYLDVSLLDNVTLYDSFVPVEFGRFNGGVIDAKIKRFNADDSSVELGYRTTRSDWLTSHIDENNKSAFNQGSSGSTYYSPDFKKNFYTLAFNQELADNFGVTAGLSRRQSDITRADY</sequence>
<dbReference type="GO" id="GO:0009279">
    <property type="term" value="C:cell outer membrane"/>
    <property type="evidence" value="ECO:0007669"/>
    <property type="project" value="UniProtKB-SubCell"/>
</dbReference>
<protein>
    <submittedName>
        <fullName evidence="3">TonB-dependent Receptor Plug protein</fullName>
    </submittedName>
</protein>
<proteinExistence type="inferred from homology"/>